<dbReference type="Pfam" id="PF01494">
    <property type="entry name" value="FAD_binding_3"/>
    <property type="match status" value="1"/>
</dbReference>
<organism evidence="5 6">
    <name type="scientific">Streptomyces cinereoruber</name>
    <dbReference type="NCBI Taxonomy" id="67260"/>
    <lineage>
        <taxon>Bacteria</taxon>
        <taxon>Bacillati</taxon>
        <taxon>Actinomycetota</taxon>
        <taxon>Actinomycetes</taxon>
        <taxon>Kitasatosporales</taxon>
        <taxon>Streptomycetaceae</taxon>
        <taxon>Streptomyces</taxon>
    </lineage>
</organism>
<name>A0AAV4KFF9_9ACTN</name>
<dbReference type="InterPro" id="IPR036188">
    <property type="entry name" value="FAD/NAD-bd_sf"/>
</dbReference>
<dbReference type="GO" id="GO:0004497">
    <property type="term" value="F:monooxygenase activity"/>
    <property type="evidence" value="ECO:0007669"/>
    <property type="project" value="UniProtKB-KW"/>
</dbReference>
<dbReference type="Gene3D" id="3.50.50.60">
    <property type="entry name" value="FAD/NAD(P)-binding domain"/>
    <property type="match status" value="1"/>
</dbReference>
<keyword evidence="1" id="KW-0560">Oxidoreductase</keyword>
<dbReference type="GO" id="GO:0071949">
    <property type="term" value="F:FAD binding"/>
    <property type="evidence" value="ECO:0007669"/>
    <property type="project" value="InterPro"/>
</dbReference>
<dbReference type="InterPro" id="IPR050493">
    <property type="entry name" value="FAD-dep_Monooxygenase_BioMet"/>
</dbReference>
<dbReference type="RefSeq" id="WP_079131414.1">
    <property type="nucleotide sequence ID" value="NZ_BMSJ01000004.1"/>
</dbReference>
<accession>A0AAV4KFF9</accession>
<evidence type="ECO:0000256" key="3">
    <source>
        <dbReference type="SAM" id="MobiDB-lite"/>
    </source>
</evidence>
<dbReference type="PANTHER" id="PTHR13789:SF309">
    <property type="entry name" value="PUTATIVE (AFU_ORTHOLOGUE AFUA_6G14510)-RELATED"/>
    <property type="match status" value="1"/>
</dbReference>
<proteinExistence type="predicted"/>
<feature type="region of interest" description="Disordered" evidence="3">
    <location>
        <begin position="1"/>
        <end position="63"/>
    </location>
</feature>
<dbReference type="InterPro" id="IPR002938">
    <property type="entry name" value="FAD-bd"/>
</dbReference>
<evidence type="ECO:0000259" key="4">
    <source>
        <dbReference type="Pfam" id="PF01494"/>
    </source>
</evidence>
<protein>
    <submittedName>
        <fullName evidence="5">Monooxygenase</fullName>
    </submittedName>
</protein>
<feature type="domain" description="FAD-binding" evidence="4">
    <location>
        <begin position="66"/>
        <end position="405"/>
    </location>
</feature>
<dbReference type="SUPFAM" id="SSF51905">
    <property type="entry name" value="FAD/NAD(P)-binding domain"/>
    <property type="match status" value="1"/>
</dbReference>
<gene>
    <name evidence="5" type="ORF">GCM10010497_24500</name>
</gene>
<dbReference type="PANTHER" id="PTHR13789">
    <property type="entry name" value="MONOOXYGENASE"/>
    <property type="match status" value="1"/>
</dbReference>
<evidence type="ECO:0000256" key="2">
    <source>
        <dbReference type="ARBA" id="ARBA00023033"/>
    </source>
</evidence>
<keyword evidence="2 5" id="KW-0503">Monooxygenase</keyword>
<dbReference type="PRINTS" id="PR00420">
    <property type="entry name" value="RNGMNOXGNASE"/>
</dbReference>
<dbReference type="EMBL" id="BMSJ01000004">
    <property type="protein sequence ID" value="GGR21650.1"/>
    <property type="molecule type" value="Genomic_DNA"/>
</dbReference>
<dbReference type="AlphaFoldDB" id="A0AAV4KFF9"/>
<comment type="caution">
    <text evidence="5">The sequence shown here is derived from an EMBL/GenBank/DDBJ whole genome shotgun (WGS) entry which is preliminary data.</text>
</comment>
<evidence type="ECO:0000256" key="1">
    <source>
        <dbReference type="ARBA" id="ARBA00023002"/>
    </source>
</evidence>
<dbReference type="Proteomes" id="UP000642014">
    <property type="component" value="Unassembled WGS sequence"/>
</dbReference>
<evidence type="ECO:0000313" key="5">
    <source>
        <dbReference type="EMBL" id="GGR21650.1"/>
    </source>
</evidence>
<feature type="compositionally biased region" description="Basic and acidic residues" evidence="3">
    <location>
        <begin position="1"/>
        <end position="60"/>
    </location>
</feature>
<sequence length="459" mass="48306">MEQHRADANDSDARRADTRRAEAGRTDIDRSDAHSADAGRTGADRSDTHHSDAGRADTRRTNTRRAVVVGAGIGGLTAAVALHRRGWRVTVLERSADLAPVGAGIALAPNAQRALDVVGLGDRVRALSAWQGDGGMRTPAGRWLVRTDAAAAAARFGGPLVLLHRATLVEILTSALPDGTVRTGTAATVADPGDDRRPARVTAVAQGAETEREADLVLAADGIHSATRRALFPDHPGPRYSGRTTWRVVVPAPGRPFAPHETWGAGRLWGTQPLKDGRVYAYAMATAPEGARAPDDEKAELLRLFGDWHHPVPEILAAVDPDRVLRHDVHHLITPLPAYHRGRVALLGDAAHAMMPSLGQGGNQAVEDAVVLAHHAGADGGFTPSRALAAYTADRLPRTTAIVRKAARTGALTMLSAPPAVALRSVLVGAASRLGPGLLLKGFDGIADWRPPGDPSRVS</sequence>
<reference evidence="5 6" key="1">
    <citation type="journal article" date="2014" name="Int. J. Syst. Evol. Microbiol.">
        <title>Complete genome sequence of Corynebacterium casei LMG S-19264T (=DSM 44701T), isolated from a smear-ripened cheese.</title>
        <authorList>
            <consortium name="US DOE Joint Genome Institute (JGI-PGF)"/>
            <person name="Walter F."/>
            <person name="Albersmeier A."/>
            <person name="Kalinowski J."/>
            <person name="Ruckert C."/>
        </authorList>
    </citation>
    <scope>NUCLEOTIDE SEQUENCE [LARGE SCALE GENOMIC DNA]</scope>
    <source>
        <strain evidence="5 6">JCM 4205</strain>
    </source>
</reference>
<evidence type="ECO:0000313" key="6">
    <source>
        <dbReference type="Proteomes" id="UP000642014"/>
    </source>
</evidence>
<dbReference type="GeneID" id="95453214"/>